<dbReference type="GO" id="GO:0022857">
    <property type="term" value="F:transmembrane transporter activity"/>
    <property type="evidence" value="ECO:0007669"/>
    <property type="project" value="InterPro"/>
</dbReference>
<evidence type="ECO:0000313" key="8">
    <source>
        <dbReference type="Proteomes" id="UP000821837"/>
    </source>
</evidence>
<dbReference type="Proteomes" id="UP000821837">
    <property type="component" value="Chromosome 8"/>
</dbReference>
<keyword evidence="4 6" id="KW-0472">Membrane</keyword>
<dbReference type="EMBL" id="JABSTV010001254">
    <property type="protein sequence ID" value="KAH7939700.1"/>
    <property type="molecule type" value="Genomic_DNA"/>
</dbReference>
<evidence type="ECO:0000256" key="4">
    <source>
        <dbReference type="ARBA" id="ARBA00023136"/>
    </source>
</evidence>
<protein>
    <submittedName>
        <fullName evidence="7">Uncharacterized protein</fullName>
    </submittedName>
</protein>
<dbReference type="InterPro" id="IPR036259">
    <property type="entry name" value="MFS_trans_sf"/>
</dbReference>
<dbReference type="InterPro" id="IPR005828">
    <property type="entry name" value="MFS_sugar_transport-like"/>
</dbReference>
<dbReference type="Pfam" id="PF00083">
    <property type="entry name" value="Sugar_tr"/>
    <property type="match status" value="1"/>
</dbReference>
<feature type="transmembrane region" description="Helical" evidence="6">
    <location>
        <begin position="202"/>
        <end position="226"/>
    </location>
</feature>
<feature type="transmembrane region" description="Helical" evidence="6">
    <location>
        <begin position="463"/>
        <end position="484"/>
    </location>
</feature>
<evidence type="ECO:0000256" key="2">
    <source>
        <dbReference type="ARBA" id="ARBA00022692"/>
    </source>
</evidence>
<reference evidence="7" key="2">
    <citation type="submission" date="2021-09" db="EMBL/GenBank/DDBJ databases">
        <authorList>
            <person name="Jia N."/>
            <person name="Wang J."/>
            <person name="Shi W."/>
            <person name="Du L."/>
            <person name="Sun Y."/>
            <person name="Zhan W."/>
            <person name="Jiang J."/>
            <person name="Wang Q."/>
            <person name="Zhang B."/>
            <person name="Ji P."/>
            <person name="Sakyi L.B."/>
            <person name="Cui X."/>
            <person name="Yuan T."/>
            <person name="Jiang B."/>
            <person name="Yang W."/>
            <person name="Lam T.T.-Y."/>
            <person name="Chang Q."/>
            <person name="Ding S."/>
            <person name="Wang X."/>
            <person name="Zhu J."/>
            <person name="Ruan X."/>
            <person name="Zhao L."/>
            <person name="Wei J."/>
            <person name="Que T."/>
            <person name="Du C."/>
            <person name="Cheng J."/>
            <person name="Dai P."/>
            <person name="Han X."/>
            <person name="Huang E."/>
            <person name="Gao Y."/>
            <person name="Liu J."/>
            <person name="Shao H."/>
            <person name="Ye R."/>
            <person name="Li L."/>
            <person name="Wei W."/>
            <person name="Wang X."/>
            <person name="Wang C."/>
            <person name="Huo Q."/>
            <person name="Li W."/>
            <person name="Guo W."/>
            <person name="Chen H."/>
            <person name="Chen S."/>
            <person name="Zhou L."/>
            <person name="Zhou L."/>
            <person name="Ni X."/>
            <person name="Tian J."/>
            <person name="Zhou Y."/>
            <person name="Sheng Y."/>
            <person name="Liu T."/>
            <person name="Pan Y."/>
            <person name="Xia L."/>
            <person name="Li J."/>
            <person name="Zhao F."/>
            <person name="Cao W."/>
        </authorList>
    </citation>
    <scope>NUCLEOTIDE SEQUENCE</scope>
    <source>
        <strain evidence="7">Rsan-2018</strain>
        <tissue evidence="7">Larvae</tissue>
    </source>
</reference>
<evidence type="ECO:0000256" key="3">
    <source>
        <dbReference type="ARBA" id="ARBA00022989"/>
    </source>
</evidence>
<feature type="transmembrane region" description="Helical" evidence="6">
    <location>
        <begin position="232"/>
        <end position="250"/>
    </location>
</feature>
<evidence type="ECO:0000256" key="5">
    <source>
        <dbReference type="SAM" id="MobiDB-lite"/>
    </source>
</evidence>
<dbReference type="GO" id="GO:0016020">
    <property type="term" value="C:membrane"/>
    <property type="evidence" value="ECO:0007669"/>
    <property type="project" value="UniProtKB-SubCell"/>
</dbReference>
<dbReference type="AlphaFoldDB" id="A0A9D4SQL8"/>
<accession>A0A9D4SQL8</accession>
<comment type="caution">
    <text evidence="7">The sequence shown here is derived from an EMBL/GenBank/DDBJ whole genome shotgun (WGS) entry which is preliminary data.</text>
</comment>
<gene>
    <name evidence="7" type="ORF">HPB52_016134</name>
</gene>
<feature type="transmembrane region" description="Helical" evidence="6">
    <location>
        <begin position="405"/>
        <end position="425"/>
    </location>
</feature>
<comment type="subcellular location">
    <subcellularLocation>
        <location evidence="1">Membrane</location>
        <topology evidence="1">Multi-pass membrane protein</topology>
    </subcellularLocation>
</comment>
<evidence type="ECO:0000256" key="1">
    <source>
        <dbReference type="ARBA" id="ARBA00004141"/>
    </source>
</evidence>
<name>A0A9D4SQL8_RHISA</name>
<reference evidence="7" key="1">
    <citation type="journal article" date="2020" name="Cell">
        <title>Large-Scale Comparative Analyses of Tick Genomes Elucidate Their Genetic Diversity and Vector Capacities.</title>
        <authorList>
            <consortium name="Tick Genome and Microbiome Consortium (TIGMIC)"/>
            <person name="Jia N."/>
            <person name="Wang J."/>
            <person name="Shi W."/>
            <person name="Du L."/>
            <person name="Sun Y."/>
            <person name="Zhan W."/>
            <person name="Jiang J.F."/>
            <person name="Wang Q."/>
            <person name="Zhang B."/>
            <person name="Ji P."/>
            <person name="Bell-Sakyi L."/>
            <person name="Cui X.M."/>
            <person name="Yuan T.T."/>
            <person name="Jiang B.G."/>
            <person name="Yang W.F."/>
            <person name="Lam T.T."/>
            <person name="Chang Q.C."/>
            <person name="Ding S.J."/>
            <person name="Wang X.J."/>
            <person name="Zhu J.G."/>
            <person name="Ruan X.D."/>
            <person name="Zhao L."/>
            <person name="Wei J.T."/>
            <person name="Ye R.Z."/>
            <person name="Que T.C."/>
            <person name="Du C.H."/>
            <person name="Zhou Y.H."/>
            <person name="Cheng J.X."/>
            <person name="Dai P.F."/>
            <person name="Guo W.B."/>
            <person name="Han X.H."/>
            <person name="Huang E.J."/>
            <person name="Li L.F."/>
            <person name="Wei W."/>
            <person name="Gao Y.C."/>
            <person name="Liu J.Z."/>
            <person name="Shao H.Z."/>
            <person name="Wang X."/>
            <person name="Wang C.C."/>
            <person name="Yang T.C."/>
            <person name="Huo Q.B."/>
            <person name="Li W."/>
            <person name="Chen H.Y."/>
            <person name="Chen S.E."/>
            <person name="Zhou L.G."/>
            <person name="Ni X.B."/>
            <person name="Tian J.H."/>
            <person name="Sheng Y."/>
            <person name="Liu T."/>
            <person name="Pan Y.S."/>
            <person name="Xia L.Y."/>
            <person name="Li J."/>
            <person name="Zhao F."/>
            <person name="Cao W.C."/>
        </authorList>
    </citation>
    <scope>NUCLEOTIDE SEQUENCE</scope>
    <source>
        <strain evidence="7">Rsan-2018</strain>
    </source>
</reference>
<feature type="compositionally biased region" description="Polar residues" evidence="5">
    <location>
        <begin position="584"/>
        <end position="611"/>
    </location>
</feature>
<sequence length="623" mass="68432">MDLLVPQRLVSSDLRTSESFDCDDGFGYGPFQKKMLLLILLGAFSVNCQTFVVSLVTGDVDHWCKPPTDLNISAADWKNIAIPMEADGRFSRCRVKERCKAPADLGQSVDYRNGSSATAGTSSWYTRCFNVSEVQDTNDTRDVPCDEWDYDPTTAERSAVSSWNLVCDRRLAPAALVTLQNTGAVVALIVVGAFVDYISRSAVLLGSYIAVATSTVCSVFAAGYAFYSVARFLAGASVAVHTVFTILIPFEFLTHAHRPQEVLFPAILGLVSCEMWRLVVRPMAIDWHLKQVIFLAPTALLLPALLTVRESPRWLVAKGRLDEAEAVMMEAAKVNNFPLALTACLVEKLREHMHNRLYREYADREDDLLDARSLRRRALVMFGVCFSISFVFHVDALSTVQYNEVWIACFTVAVALLTYAVMHFLITGVPLVMVLSACFLLAGCIQCALSVAVGTGSGMATKILLVLSKGVSDVILVHCFTYVLELFPSAVRAGVACWAFACGRVAAMCAAATLFLRPVGHEDVVFAVTGLVLFVTLLYIRALPRTTVVEEARIVARRASACSRMSMQHMKRTLERNTPHDLSAAQSRETSVSLSRKSRRSTGSITPSASKISRRSCTPREPQ</sequence>
<proteinExistence type="predicted"/>
<organism evidence="7 8">
    <name type="scientific">Rhipicephalus sanguineus</name>
    <name type="common">Brown dog tick</name>
    <name type="synonym">Ixodes sanguineus</name>
    <dbReference type="NCBI Taxonomy" id="34632"/>
    <lineage>
        <taxon>Eukaryota</taxon>
        <taxon>Metazoa</taxon>
        <taxon>Ecdysozoa</taxon>
        <taxon>Arthropoda</taxon>
        <taxon>Chelicerata</taxon>
        <taxon>Arachnida</taxon>
        <taxon>Acari</taxon>
        <taxon>Parasitiformes</taxon>
        <taxon>Ixodida</taxon>
        <taxon>Ixodoidea</taxon>
        <taxon>Ixodidae</taxon>
        <taxon>Rhipicephalinae</taxon>
        <taxon>Rhipicephalus</taxon>
        <taxon>Rhipicephalus</taxon>
    </lineage>
</organism>
<keyword evidence="8" id="KW-1185">Reference proteome</keyword>
<feature type="transmembrane region" description="Helical" evidence="6">
    <location>
        <begin position="432"/>
        <end position="451"/>
    </location>
</feature>
<feature type="transmembrane region" description="Helical" evidence="6">
    <location>
        <begin position="171"/>
        <end position="195"/>
    </location>
</feature>
<keyword evidence="2 6" id="KW-0812">Transmembrane</keyword>
<dbReference type="VEuPathDB" id="VectorBase:RSAN_056374"/>
<feature type="transmembrane region" description="Helical" evidence="6">
    <location>
        <begin position="496"/>
        <end position="518"/>
    </location>
</feature>
<dbReference type="Gene3D" id="1.20.1250.20">
    <property type="entry name" value="MFS general substrate transporter like domains"/>
    <property type="match status" value="1"/>
</dbReference>
<dbReference type="SUPFAM" id="SSF103473">
    <property type="entry name" value="MFS general substrate transporter"/>
    <property type="match status" value="1"/>
</dbReference>
<keyword evidence="3 6" id="KW-1133">Transmembrane helix</keyword>
<feature type="transmembrane region" description="Helical" evidence="6">
    <location>
        <begin position="291"/>
        <end position="308"/>
    </location>
</feature>
<feature type="region of interest" description="Disordered" evidence="5">
    <location>
        <begin position="574"/>
        <end position="623"/>
    </location>
</feature>
<dbReference type="PANTHER" id="PTHR24064">
    <property type="entry name" value="SOLUTE CARRIER FAMILY 22 MEMBER"/>
    <property type="match status" value="1"/>
</dbReference>
<evidence type="ECO:0000256" key="6">
    <source>
        <dbReference type="SAM" id="Phobius"/>
    </source>
</evidence>
<feature type="transmembrane region" description="Helical" evidence="6">
    <location>
        <begin position="524"/>
        <end position="543"/>
    </location>
</feature>
<feature type="transmembrane region" description="Helical" evidence="6">
    <location>
        <begin position="378"/>
        <end position="399"/>
    </location>
</feature>
<feature type="transmembrane region" description="Helical" evidence="6">
    <location>
        <begin position="36"/>
        <end position="56"/>
    </location>
</feature>
<evidence type="ECO:0000313" key="7">
    <source>
        <dbReference type="EMBL" id="KAH7939700.1"/>
    </source>
</evidence>